<dbReference type="RefSeq" id="YP_008081984.1">
    <property type="nucleotide sequence ID" value="NC_021436.1"/>
</dbReference>
<dbReference type="EMBL" id="KC352446">
    <property type="protein sequence ID" value="AGK45360.1"/>
    <property type="molecule type" value="Genomic_DNA"/>
</dbReference>
<dbReference type="PANTHER" id="PTHR36181">
    <property type="entry name" value="INTRON-ENCODED ENDONUCLEASE AI3-RELATED"/>
    <property type="match status" value="1"/>
</dbReference>
<organism evidence="3">
    <name type="scientific">Rhizoctonia solani</name>
    <dbReference type="NCBI Taxonomy" id="456999"/>
    <lineage>
        <taxon>Eukaryota</taxon>
        <taxon>Fungi</taxon>
        <taxon>Dikarya</taxon>
        <taxon>Basidiomycota</taxon>
        <taxon>Agaricomycotina</taxon>
        <taxon>Agaricomycetes</taxon>
        <taxon>Cantharellales</taxon>
        <taxon>Ceratobasidiaceae</taxon>
        <taxon>Rhizoctonia</taxon>
    </lineage>
</organism>
<evidence type="ECO:0000256" key="1">
    <source>
        <dbReference type="ARBA" id="ARBA00002670"/>
    </source>
</evidence>
<dbReference type="InterPro" id="IPR004860">
    <property type="entry name" value="LAGLIDADG_dom"/>
</dbReference>
<dbReference type="Pfam" id="PF00961">
    <property type="entry name" value="LAGLIDADG_1"/>
    <property type="match status" value="1"/>
</dbReference>
<keyword evidence="3" id="KW-0378">Hydrolase</keyword>
<dbReference type="SUPFAM" id="SSF55608">
    <property type="entry name" value="Homing endonucleases"/>
    <property type="match status" value="2"/>
</dbReference>
<dbReference type="Gene3D" id="3.10.28.10">
    <property type="entry name" value="Homing endonucleases"/>
    <property type="match status" value="2"/>
</dbReference>
<dbReference type="AlphaFoldDB" id="N0A536"/>
<gene>
    <name evidence="3" type="ORF">RSOL_m00220</name>
</gene>
<reference evidence="3" key="1">
    <citation type="submission" date="2012-12" db="EMBL/GenBank/DDBJ databases">
        <authorList>
            <person name="Pakala S."/>
            <person name="Fedorova N."/>
            <person name="Joardar V."/>
            <person name="Shabalina S."/>
            <person name="Hostetler J."/>
            <person name="Pakala S."/>
            <person name="Zafar N."/>
            <person name="Nierman W."/>
            <person name="Cubeta M."/>
        </authorList>
    </citation>
    <scope>NUCLEOTIDE SEQUENCE</scope>
    <source>
        <strain evidence="3">AG3 Rhs1AP</strain>
    </source>
</reference>
<name>N0A536_9AGAM</name>
<keyword evidence="3" id="KW-0540">Nuclease</keyword>
<keyword evidence="3" id="KW-0255">Endonuclease</keyword>
<dbReference type="GeneID" id="16029595"/>
<evidence type="ECO:0000313" key="3">
    <source>
        <dbReference type="EMBL" id="AGK45360.1"/>
    </source>
</evidence>
<sequence length="273" mass="31637">MDMRRAFNNTINRNWIEWFIGFCDADANFQVFPKVRSYLKKDGTPSNYYNIGYGFHISLSSKDLPLLQSIQNVLNGIGHIYEYPSRDEARLSVTKLADLKYLIENVFDVSPLITNHQASRYAILRYGVLNNIKRVETLDEFKEFLNSDIEQAPILENFYKEGTAFDNWIVGFINGEGCFHLHKDGHKVFYIEHTDENSLDLIKERLNLGPNVLDRGTRNNTRKNTFSLAISSKKDLLSLKELIENPLLNGLEGYKLVQYNNWNLGKELLTEEK</sequence>
<dbReference type="GO" id="GO:0005739">
    <property type="term" value="C:mitochondrion"/>
    <property type="evidence" value="ECO:0007669"/>
    <property type="project" value="UniProtKB-ARBA"/>
</dbReference>
<dbReference type="InterPro" id="IPR027434">
    <property type="entry name" value="Homing_endonucl"/>
</dbReference>
<feature type="domain" description="Homing endonuclease LAGLIDADG" evidence="2">
    <location>
        <begin position="20"/>
        <end position="118"/>
    </location>
</feature>
<comment type="function">
    <text evidence="1">Mitochondrial DNA endonuclease involved in intron homing.</text>
</comment>
<reference evidence="3" key="2">
    <citation type="journal article" date="2014" name="FEMS Microbiol. Lett.">
        <title>Mobile elements and mitochondrial genome expansion in the soil fungus and potato pathogen Rhizoctonia solani AG-3.</title>
        <authorList>
            <person name="Losada L."/>
            <person name="Pakala S.B."/>
            <person name="Fedorova N.D."/>
            <person name="Joardar V."/>
            <person name="Shabalina S.A."/>
            <person name="Hostetler J."/>
            <person name="Pakala S.M."/>
            <person name="Zafar N."/>
            <person name="Thomas E."/>
            <person name="Rodriguez-Carres M."/>
            <person name="Dean R."/>
            <person name="Vilgalys R."/>
            <person name="Nierman W.C."/>
            <person name="Cubeta M.A."/>
        </authorList>
    </citation>
    <scope>NUCLEOTIDE SEQUENCE</scope>
    <source>
        <strain evidence="3">AG3 Rhs1AP</strain>
    </source>
</reference>
<dbReference type="PANTHER" id="PTHR36181:SF2">
    <property type="entry name" value="INTRON-ENCODED ENDONUCLEASE AI3-RELATED"/>
    <property type="match status" value="1"/>
</dbReference>
<dbReference type="InterPro" id="IPR051289">
    <property type="entry name" value="LAGLIDADG_Endonuclease"/>
</dbReference>
<evidence type="ECO:0000259" key="2">
    <source>
        <dbReference type="Pfam" id="PF00961"/>
    </source>
</evidence>
<geneLocation type="mitochondrion" evidence="3"/>
<accession>N0A536</accession>
<keyword evidence="3" id="KW-0496">Mitochondrion</keyword>
<protein>
    <submittedName>
        <fullName evidence="3">LAGLIDADG endonuclease family protein</fullName>
    </submittedName>
</protein>
<dbReference type="GO" id="GO:0004519">
    <property type="term" value="F:endonuclease activity"/>
    <property type="evidence" value="ECO:0007669"/>
    <property type="project" value="UniProtKB-KW"/>
</dbReference>
<proteinExistence type="predicted"/>